<protein>
    <submittedName>
        <fullName evidence="2">Uncharacterized protein</fullName>
    </submittedName>
</protein>
<feature type="transmembrane region" description="Helical" evidence="1">
    <location>
        <begin position="17"/>
        <end position="38"/>
    </location>
</feature>
<accession>A0A4S8PAJ0</accession>
<reference evidence="2 3" key="1">
    <citation type="journal article" date="2018" name="Int. J. Syst. Evol. Microbiol.">
        <title>Glycomyces paridis sp. nov., isolated from the medicinal plant Paris polyphylla.</title>
        <authorList>
            <person name="Fang X.M."/>
            <person name="Bai J.L."/>
            <person name="Su J."/>
            <person name="Zhao L.L."/>
            <person name="Liu H.Y."/>
            <person name="Ma B.P."/>
            <person name="Zhang Y.Q."/>
            <person name="Yu L.Y."/>
        </authorList>
    </citation>
    <scope>NUCLEOTIDE SEQUENCE [LARGE SCALE GENOMIC DNA]</scope>
    <source>
        <strain evidence="2 3">CPCC 204357</strain>
    </source>
</reference>
<keyword evidence="1" id="KW-0812">Transmembrane</keyword>
<keyword evidence="3" id="KW-1185">Reference proteome</keyword>
<sequence length="293" mass="31128">MDTPKATRNAAPAVPEYITAGVLLLGIVFLLGSVAWSADPNDFAEDLGELPAFVAEDATAEPVPGAVPQGYTLAEGAELPGPESITLDEFVFGYPEGQEYLPYWAAVFTNTDADRHVGFTLRLTFYSESGEELSREEPVGHTAATVLAPGESRVFGGNPYIDAGLDEQIDASAEPKVEILDPVWYTPGPEAVATPVTFESVGPETDGIGDYQYFQIEVGNALGTPYEQGIAAVFYDEDGGLVGGFCAQHLKGGRELPPGDSTIVLGLWVNDVPSGVDLAKTRFTPVEFGWDSC</sequence>
<dbReference type="Proteomes" id="UP000305792">
    <property type="component" value="Unassembled WGS sequence"/>
</dbReference>
<gene>
    <name evidence="2" type="ORF">E9998_15645</name>
</gene>
<organism evidence="2 3">
    <name type="scientific">Glycomyces paridis</name>
    <dbReference type="NCBI Taxonomy" id="2126555"/>
    <lineage>
        <taxon>Bacteria</taxon>
        <taxon>Bacillati</taxon>
        <taxon>Actinomycetota</taxon>
        <taxon>Actinomycetes</taxon>
        <taxon>Glycomycetales</taxon>
        <taxon>Glycomycetaceae</taxon>
        <taxon>Glycomyces</taxon>
    </lineage>
</organism>
<dbReference type="RefSeq" id="WP_136530631.1">
    <property type="nucleotide sequence ID" value="NZ_STGX01000011.1"/>
</dbReference>
<dbReference type="AlphaFoldDB" id="A0A4S8PAJ0"/>
<evidence type="ECO:0000313" key="3">
    <source>
        <dbReference type="Proteomes" id="UP000305792"/>
    </source>
</evidence>
<comment type="caution">
    <text evidence="2">The sequence shown here is derived from an EMBL/GenBank/DDBJ whole genome shotgun (WGS) entry which is preliminary data.</text>
</comment>
<dbReference type="EMBL" id="STGX01000011">
    <property type="protein sequence ID" value="THV27288.1"/>
    <property type="molecule type" value="Genomic_DNA"/>
</dbReference>
<keyword evidence="1" id="KW-0472">Membrane</keyword>
<evidence type="ECO:0000313" key="2">
    <source>
        <dbReference type="EMBL" id="THV27288.1"/>
    </source>
</evidence>
<keyword evidence="1" id="KW-1133">Transmembrane helix</keyword>
<evidence type="ECO:0000256" key="1">
    <source>
        <dbReference type="SAM" id="Phobius"/>
    </source>
</evidence>
<name>A0A4S8PAJ0_9ACTN</name>
<proteinExistence type="predicted"/>